<gene>
    <name evidence="10" type="ORF">CS022_18905</name>
</gene>
<feature type="transmembrane region" description="Helical" evidence="8">
    <location>
        <begin position="380"/>
        <end position="404"/>
    </location>
</feature>
<evidence type="ECO:0000313" key="10">
    <source>
        <dbReference type="EMBL" id="RXJ71947.1"/>
    </source>
</evidence>
<evidence type="ECO:0000256" key="5">
    <source>
        <dbReference type="ARBA" id="ARBA00022692"/>
    </source>
</evidence>
<dbReference type="RefSeq" id="WP_129123549.1">
    <property type="nucleotide sequence ID" value="NZ_PEIB01000029.1"/>
</dbReference>
<accession>A0A4Q0YM82</accession>
<dbReference type="PANTHER" id="PTHR30012">
    <property type="entry name" value="GENERAL SECRETION PATHWAY PROTEIN"/>
    <property type="match status" value="1"/>
</dbReference>
<dbReference type="GO" id="GO:0005886">
    <property type="term" value="C:plasma membrane"/>
    <property type="evidence" value="ECO:0007669"/>
    <property type="project" value="UniProtKB-SubCell"/>
</dbReference>
<keyword evidence="11" id="KW-1185">Reference proteome</keyword>
<dbReference type="PANTHER" id="PTHR30012:SF4">
    <property type="entry name" value="MSHA BIOGENESIS PROTEIN MSHG"/>
    <property type="match status" value="1"/>
</dbReference>
<dbReference type="InterPro" id="IPR018076">
    <property type="entry name" value="T2SS_GspF_dom"/>
</dbReference>
<sequence>MAFYQFVAKDAKGAQVRDVVEAESERIAIDKVTERGYVLLSLREKKRRSADITLPKFTLPSFSRGISLDLLVIFCRQFYSLSKAGIPLLRAINGLSQNTTDPKLKLALEGIHEELSNGRALSSAMRDYPLIFSDLFVSLIQVGENTGRLDHALLELSEYYEKEIETRRRIKSALRYPSFVLTTIGLAVVFLNVNVIPKFVGMFAKYGSELPLPTRVLITTSNFFVDFWWMLIFGLVFSVAAFKLWKDTPDGGIKWDKFRLRWPLVGSLLQRALMSRFARTFAMMIQAGVPLNTSLSLAASAIGNKYLSSKVSEMKTAVESGMTISSVVGSSGVFPPLVHQMIQVGEETGQIDKLLLEVSDFYDREVDYELKTLSARMEPFLLFIVAGLVLLLAMGIFLPMWGMYDFARGI</sequence>
<dbReference type="OrthoDB" id="9805682at2"/>
<comment type="caution">
    <text evidence="10">The sequence shown here is derived from an EMBL/GenBank/DDBJ whole genome shotgun (WGS) entry which is preliminary data.</text>
</comment>
<dbReference type="Proteomes" id="UP000290287">
    <property type="component" value="Unassembled WGS sequence"/>
</dbReference>
<protein>
    <submittedName>
        <fullName evidence="10">MSHA biogenesis protein MshG</fullName>
    </submittedName>
</protein>
<comment type="subcellular location">
    <subcellularLocation>
        <location evidence="1">Cell inner membrane</location>
        <topology evidence="1">Multi-pass membrane protein</topology>
    </subcellularLocation>
</comment>
<keyword evidence="3" id="KW-1003">Cell membrane</keyword>
<dbReference type="InterPro" id="IPR003004">
    <property type="entry name" value="GspF/PilC"/>
</dbReference>
<dbReference type="GO" id="GO:0015628">
    <property type="term" value="P:protein secretion by the type II secretion system"/>
    <property type="evidence" value="ECO:0007669"/>
    <property type="project" value="TreeGrafter"/>
</dbReference>
<feature type="transmembrane region" description="Helical" evidence="8">
    <location>
        <begin position="227"/>
        <end position="245"/>
    </location>
</feature>
<evidence type="ECO:0000256" key="1">
    <source>
        <dbReference type="ARBA" id="ARBA00004429"/>
    </source>
</evidence>
<keyword evidence="6 8" id="KW-1133">Transmembrane helix</keyword>
<reference evidence="10 11" key="1">
    <citation type="submission" date="2017-10" db="EMBL/GenBank/DDBJ databases">
        <title>Nyctiphanis sp. nov., isolated from the stomach of the euphausiid Nyctiphanes simplex (Hansen, 1911) in the Gulf of California.</title>
        <authorList>
            <person name="Gomez-Gil B."/>
            <person name="Aguilar-Mendez M."/>
            <person name="Lopez-Cortes A."/>
            <person name="Gomez-Gutierrez J."/>
            <person name="Roque A."/>
            <person name="Lang E."/>
            <person name="Gonzalez-Castillo A."/>
        </authorList>
    </citation>
    <scope>NUCLEOTIDE SEQUENCE [LARGE SCALE GENOMIC DNA]</scope>
    <source>
        <strain evidence="10 11">CAIM 600</strain>
    </source>
</reference>
<keyword evidence="4" id="KW-0997">Cell inner membrane</keyword>
<dbReference type="EMBL" id="PEIB01000029">
    <property type="protein sequence ID" value="RXJ71947.1"/>
    <property type="molecule type" value="Genomic_DNA"/>
</dbReference>
<dbReference type="InterPro" id="IPR042094">
    <property type="entry name" value="T2SS_GspF_sf"/>
</dbReference>
<name>A0A4Q0YM82_9GAMM</name>
<organism evidence="10 11">
    <name type="scientific">Veronia nyctiphanis</name>
    <dbReference type="NCBI Taxonomy" id="1278244"/>
    <lineage>
        <taxon>Bacteria</taxon>
        <taxon>Pseudomonadati</taxon>
        <taxon>Pseudomonadota</taxon>
        <taxon>Gammaproteobacteria</taxon>
        <taxon>Vibrionales</taxon>
        <taxon>Vibrionaceae</taxon>
        <taxon>Veronia</taxon>
    </lineage>
</organism>
<dbReference type="FunFam" id="1.20.81.30:FF:000001">
    <property type="entry name" value="Type II secretion system protein F"/>
    <property type="match status" value="2"/>
</dbReference>
<dbReference type="Gene3D" id="1.20.81.30">
    <property type="entry name" value="Type II secretion system (T2SS), domain F"/>
    <property type="match status" value="2"/>
</dbReference>
<evidence type="ECO:0000259" key="9">
    <source>
        <dbReference type="Pfam" id="PF00482"/>
    </source>
</evidence>
<dbReference type="AlphaFoldDB" id="A0A4Q0YM82"/>
<keyword evidence="5 8" id="KW-0812">Transmembrane</keyword>
<evidence type="ECO:0000256" key="8">
    <source>
        <dbReference type="SAM" id="Phobius"/>
    </source>
</evidence>
<dbReference type="PRINTS" id="PR00812">
    <property type="entry name" value="BCTERIALGSPF"/>
</dbReference>
<feature type="transmembrane region" description="Helical" evidence="8">
    <location>
        <begin position="176"/>
        <end position="196"/>
    </location>
</feature>
<dbReference type="Pfam" id="PF00482">
    <property type="entry name" value="T2SSF"/>
    <property type="match status" value="2"/>
</dbReference>
<feature type="domain" description="Type II secretion system protein GspF" evidence="9">
    <location>
        <begin position="74"/>
        <end position="196"/>
    </location>
</feature>
<evidence type="ECO:0000256" key="2">
    <source>
        <dbReference type="ARBA" id="ARBA00005745"/>
    </source>
</evidence>
<evidence type="ECO:0000256" key="3">
    <source>
        <dbReference type="ARBA" id="ARBA00022475"/>
    </source>
</evidence>
<keyword evidence="7 8" id="KW-0472">Membrane</keyword>
<proteinExistence type="inferred from homology"/>
<feature type="domain" description="Type II secretion system protein GspF" evidence="9">
    <location>
        <begin position="277"/>
        <end position="399"/>
    </location>
</feature>
<evidence type="ECO:0000313" key="11">
    <source>
        <dbReference type="Proteomes" id="UP000290287"/>
    </source>
</evidence>
<evidence type="ECO:0000256" key="6">
    <source>
        <dbReference type="ARBA" id="ARBA00022989"/>
    </source>
</evidence>
<comment type="similarity">
    <text evidence="2">Belongs to the GSP F family.</text>
</comment>
<evidence type="ECO:0000256" key="4">
    <source>
        <dbReference type="ARBA" id="ARBA00022519"/>
    </source>
</evidence>
<evidence type="ECO:0000256" key="7">
    <source>
        <dbReference type="ARBA" id="ARBA00023136"/>
    </source>
</evidence>